<proteinExistence type="predicted"/>
<comment type="caution">
    <text evidence="1">The sequence shown here is derived from an EMBL/GenBank/DDBJ whole genome shotgun (WGS) entry which is preliminary data.</text>
</comment>
<name>A0ABT5F9F8_9GAMM</name>
<organism evidence="1 2">
    <name type="scientific">Psychrosphaera algicola</name>
    <dbReference type="NCBI Taxonomy" id="3023714"/>
    <lineage>
        <taxon>Bacteria</taxon>
        <taxon>Pseudomonadati</taxon>
        <taxon>Pseudomonadota</taxon>
        <taxon>Gammaproteobacteria</taxon>
        <taxon>Alteromonadales</taxon>
        <taxon>Pseudoalteromonadaceae</taxon>
        <taxon>Psychrosphaera</taxon>
    </lineage>
</organism>
<keyword evidence="2" id="KW-1185">Reference proteome</keyword>
<dbReference type="RefSeq" id="WP_272179560.1">
    <property type="nucleotide sequence ID" value="NZ_JAQOMS010000002.1"/>
</dbReference>
<gene>
    <name evidence="1" type="ORF">PN838_01490</name>
</gene>
<dbReference type="SUPFAM" id="SSF111369">
    <property type="entry name" value="HlyD-like secretion proteins"/>
    <property type="match status" value="1"/>
</dbReference>
<sequence>MVSADQLEKLQWQYKSLEAATSIAELDVAEANVVAPISGFISARYVKKEI</sequence>
<dbReference type="Proteomes" id="UP001528411">
    <property type="component" value="Unassembled WGS sequence"/>
</dbReference>
<reference evidence="1 2" key="1">
    <citation type="submission" date="2023-01" db="EMBL/GenBank/DDBJ databases">
        <title>Psychrosphaera sp. nov., isolated from marine algae.</title>
        <authorList>
            <person name="Bayburt H."/>
            <person name="Choi B.J."/>
            <person name="Kim J.M."/>
            <person name="Choi D.G."/>
            <person name="Jeon C.O."/>
        </authorList>
    </citation>
    <scope>NUCLEOTIDE SEQUENCE [LARGE SCALE GENOMIC DNA]</scope>
    <source>
        <strain evidence="1 2">G1-22</strain>
    </source>
</reference>
<dbReference type="EMBL" id="JAQOMS010000002">
    <property type="protein sequence ID" value="MDC2887764.1"/>
    <property type="molecule type" value="Genomic_DNA"/>
</dbReference>
<accession>A0ABT5F9F8</accession>
<evidence type="ECO:0000313" key="2">
    <source>
        <dbReference type="Proteomes" id="UP001528411"/>
    </source>
</evidence>
<protein>
    <submittedName>
        <fullName evidence="1">Uncharacterized protein</fullName>
    </submittedName>
</protein>
<evidence type="ECO:0000313" key="1">
    <source>
        <dbReference type="EMBL" id="MDC2887764.1"/>
    </source>
</evidence>